<dbReference type="AlphaFoldDB" id="A0AAV4GH55"/>
<evidence type="ECO:0000256" key="1">
    <source>
        <dbReference type="SAM" id="MobiDB-lite"/>
    </source>
</evidence>
<reference evidence="2 3" key="1">
    <citation type="journal article" date="2021" name="Elife">
        <title>Chloroplast acquisition without the gene transfer in kleptoplastic sea slugs, Plakobranchus ocellatus.</title>
        <authorList>
            <person name="Maeda T."/>
            <person name="Takahashi S."/>
            <person name="Yoshida T."/>
            <person name="Shimamura S."/>
            <person name="Takaki Y."/>
            <person name="Nagai Y."/>
            <person name="Toyoda A."/>
            <person name="Suzuki Y."/>
            <person name="Arimoto A."/>
            <person name="Ishii H."/>
            <person name="Satoh N."/>
            <person name="Nishiyama T."/>
            <person name="Hasebe M."/>
            <person name="Maruyama T."/>
            <person name="Minagawa J."/>
            <person name="Obokata J."/>
            <person name="Shigenobu S."/>
        </authorList>
    </citation>
    <scope>NUCLEOTIDE SEQUENCE [LARGE SCALE GENOMIC DNA]</scope>
</reference>
<name>A0AAV4GH55_9GAST</name>
<evidence type="ECO:0000313" key="3">
    <source>
        <dbReference type="Proteomes" id="UP000762676"/>
    </source>
</evidence>
<gene>
    <name evidence="2" type="ORF">ElyMa_000680600</name>
</gene>
<organism evidence="2 3">
    <name type="scientific">Elysia marginata</name>
    <dbReference type="NCBI Taxonomy" id="1093978"/>
    <lineage>
        <taxon>Eukaryota</taxon>
        <taxon>Metazoa</taxon>
        <taxon>Spiralia</taxon>
        <taxon>Lophotrochozoa</taxon>
        <taxon>Mollusca</taxon>
        <taxon>Gastropoda</taxon>
        <taxon>Heterobranchia</taxon>
        <taxon>Euthyneura</taxon>
        <taxon>Panpulmonata</taxon>
        <taxon>Sacoglossa</taxon>
        <taxon>Placobranchoidea</taxon>
        <taxon>Plakobranchidae</taxon>
        <taxon>Elysia</taxon>
    </lineage>
</organism>
<feature type="compositionally biased region" description="Low complexity" evidence="1">
    <location>
        <begin position="78"/>
        <end position="89"/>
    </location>
</feature>
<comment type="caution">
    <text evidence="2">The sequence shown here is derived from an EMBL/GenBank/DDBJ whole genome shotgun (WGS) entry which is preliminary data.</text>
</comment>
<dbReference type="Proteomes" id="UP000762676">
    <property type="component" value="Unassembled WGS sequence"/>
</dbReference>
<evidence type="ECO:0000313" key="2">
    <source>
        <dbReference type="EMBL" id="GFR84814.1"/>
    </source>
</evidence>
<keyword evidence="3" id="KW-1185">Reference proteome</keyword>
<feature type="compositionally biased region" description="Basic and acidic residues" evidence="1">
    <location>
        <begin position="55"/>
        <end position="71"/>
    </location>
</feature>
<feature type="compositionally biased region" description="Acidic residues" evidence="1">
    <location>
        <begin position="98"/>
        <end position="110"/>
    </location>
</feature>
<accession>A0AAV4GH55</accession>
<dbReference type="EMBL" id="BMAT01001406">
    <property type="protein sequence ID" value="GFR84814.1"/>
    <property type="molecule type" value="Genomic_DNA"/>
</dbReference>
<protein>
    <submittedName>
        <fullName evidence="2">Uncharacterized protein</fullName>
    </submittedName>
</protein>
<sequence length="140" mass="16802">MRLMKMPLSPSAGFRYIFRTKPMKTNGESSELSVDLRITLGSKVEEFSASMSVSWKEEALSEEKNERKKEEKEEEEQQQQQQKQQVQEQQEQEQKQEQEEEKEEEVEEEQQQSQQQQEFYSHFIGDTSIKQSHQRRKKKL</sequence>
<proteinExistence type="predicted"/>
<feature type="region of interest" description="Disordered" evidence="1">
    <location>
        <begin position="48"/>
        <end position="140"/>
    </location>
</feature>